<evidence type="ECO:0000313" key="1">
    <source>
        <dbReference type="EMBL" id="MFC7667826.1"/>
    </source>
</evidence>
<evidence type="ECO:0008006" key="3">
    <source>
        <dbReference type="Google" id="ProtNLM"/>
    </source>
</evidence>
<comment type="caution">
    <text evidence="1">The sequence shown here is derived from an EMBL/GenBank/DDBJ whole genome shotgun (WGS) entry which is preliminary data.</text>
</comment>
<accession>A0ABW2U6X8</accession>
<sequence>MSKKEQAAHINQQLQIGLVATYNALLAFKKYKNSPVVIARDGKIVAVPADEMPLPASVSMP</sequence>
<proteinExistence type="predicted"/>
<gene>
    <name evidence="1" type="ORF">ACFQT0_10830</name>
</gene>
<keyword evidence="2" id="KW-1185">Reference proteome</keyword>
<dbReference type="EMBL" id="JBHTEK010000001">
    <property type="protein sequence ID" value="MFC7667826.1"/>
    <property type="molecule type" value="Genomic_DNA"/>
</dbReference>
<name>A0ABW2U6X8_9BACT</name>
<dbReference type="RefSeq" id="WP_380202665.1">
    <property type="nucleotide sequence ID" value="NZ_JBHTEK010000001.1"/>
</dbReference>
<evidence type="ECO:0000313" key="2">
    <source>
        <dbReference type="Proteomes" id="UP001596513"/>
    </source>
</evidence>
<dbReference type="Proteomes" id="UP001596513">
    <property type="component" value="Unassembled WGS sequence"/>
</dbReference>
<protein>
    <recommendedName>
        <fullName evidence="3">Type II toxin-antitoxin system Phd/YefM family antitoxin</fullName>
    </recommendedName>
</protein>
<reference evidence="2" key="1">
    <citation type="journal article" date="2019" name="Int. J. Syst. Evol. Microbiol.">
        <title>The Global Catalogue of Microorganisms (GCM) 10K type strain sequencing project: providing services to taxonomists for standard genome sequencing and annotation.</title>
        <authorList>
            <consortium name="The Broad Institute Genomics Platform"/>
            <consortium name="The Broad Institute Genome Sequencing Center for Infectious Disease"/>
            <person name="Wu L."/>
            <person name="Ma J."/>
        </authorList>
    </citation>
    <scope>NUCLEOTIDE SEQUENCE [LARGE SCALE GENOMIC DNA]</scope>
    <source>
        <strain evidence="2">JCM 19635</strain>
    </source>
</reference>
<organism evidence="1 2">
    <name type="scientific">Hymenobacter humi</name>
    <dbReference type="NCBI Taxonomy" id="1411620"/>
    <lineage>
        <taxon>Bacteria</taxon>
        <taxon>Pseudomonadati</taxon>
        <taxon>Bacteroidota</taxon>
        <taxon>Cytophagia</taxon>
        <taxon>Cytophagales</taxon>
        <taxon>Hymenobacteraceae</taxon>
        <taxon>Hymenobacter</taxon>
    </lineage>
</organism>